<proteinExistence type="inferred from homology"/>
<evidence type="ECO:0000256" key="3">
    <source>
        <dbReference type="ARBA" id="ARBA00022525"/>
    </source>
</evidence>
<reference evidence="8 9" key="1">
    <citation type="submission" date="2013-11" db="EMBL/GenBank/DDBJ databases">
        <title>The Genome Sequence of Phytophthora parasitica P1976.</title>
        <authorList>
            <consortium name="The Broad Institute Genomics Platform"/>
            <person name="Russ C."/>
            <person name="Tyler B."/>
            <person name="Panabieres F."/>
            <person name="Shan W."/>
            <person name="Tripathy S."/>
            <person name="Grunwald N."/>
            <person name="Machado M."/>
            <person name="Johnson C.S."/>
            <person name="Walker B."/>
            <person name="Young S."/>
            <person name="Zeng Q."/>
            <person name="Gargeya S."/>
            <person name="Fitzgerald M."/>
            <person name="Haas B."/>
            <person name="Abouelleil A."/>
            <person name="Allen A.W."/>
            <person name="Alvarado L."/>
            <person name="Arachchi H.M."/>
            <person name="Berlin A.M."/>
            <person name="Chapman S.B."/>
            <person name="Gainer-Dewar J."/>
            <person name="Goldberg J."/>
            <person name="Griggs A."/>
            <person name="Gujja S."/>
            <person name="Hansen M."/>
            <person name="Howarth C."/>
            <person name="Imamovic A."/>
            <person name="Ireland A."/>
            <person name="Larimer J."/>
            <person name="McCowan C."/>
            <person name="Murphy C."/>
            <person name="Pearson M."/>
            <person name="Poon T.W."/>
            <person name="Priest M."/>
            <person name="Roberts A."/>
            <person name="Saif S."/>
            <person name="Shea T."/>
            <person name="Sisk P."/>
            <person name="Sykes S."/>
            <person name="Wortman J."/>
            <person name="Nusbaum C."/>
            <person name="Birren B."/>
        </authorList>
    </citation>
    <scope>NUCLEOTIDE SEQUENCE [LARGE SCALE GENOMIC DNA]</scope>
    <source>
        <strain evidence="8 9">P1976</strain>
    </source>
</reference>
<feature type="compositionally biased region" description="Low complexity" evidence="6">
    <location>
        <begin position="97"/>
        <end position="144"/>
    </location>
</feature>
<organism evidence="8 9">
    <name type="scientific">Phytophthora nicotianae P1976</name>
    <dbReference type="NCBI Taxonomy" id="1317066"/>
    <lineage>
        <taxon>Eukaryota</taxon>
        <taxon>Sar</taxon>
        <taxon>Stramenopiles</taxon>
        <taxon>Oomycota</taxon>
        <taxon>Peronosporomycetes</taxon>
        <taxon>Peronosporales</taxon>
        <taxon>Peronosporaceae</taxon>
        <taxon>Phytophthora</taxon>
    </lineage>
</organism>
<feature type="compositionally biased region" description="Acidic residues" evidence="6">
    <location>
        <begin position="185"/>
        <end position="194"/>
    </location>
</feature>
<keyword evidence="5" id="KW-1015">Disulfide bond</keyword>
<sequence>MRTKRLFSTWSLVVLLAAIASRDVVSDCDESSHSVRGHAAKQARVATEVASETFTPSTADSVEEGSVFSASSSYGIASSIEFPTATTATPTIESVGTEQPVTTTQPPTETAISTPTTTTPTTLESVAPIEPSSSQSEEPIASASDTMQAATVTSAPLIVTSSSFESSSSGSFSTSSDSETSEINSSDDSEEDEASIAKPGSDSSTFQSVASVECSEKEVDNIYTLYSNCRSAFDLCVSASNYQIFPFQGKHPTQTQVQYMAESDACVAVFIVVIQSNFSACTIGGMPLVSAVETLLKISVDLEQSIEDEAPSADEFQELVAWRYAVDLAKAAGVPYDGSSKLYAEFETNIDTALKNTTIRVNEDLSVDVHLSDGTYETFEDAIDLIVTDASAADLGPGYVVASSATGPSSSSSSTTGVVIESSVATARCAPTLWSLHVVVAVVVSTVFAGRIT</sequence>
<keyword evidence="7" id="KW-0732">Signal</keyword>
<feature type="chain" id="PRO_5001754371" description="Elicitin" evidence="7">
    <location>
        <begin position="27"/>
        <end position="453"/>
    </location>
</feature>
<feature type="compositionally biased region" description="Low complexity" evidence="6">
    <location>
        <begin position="162"/>
        <end position="184"/>
    </location>
</feature>
<gene>
    <name evidence="8" type="ORF">F444_05797</name>
</gene>
<dbReference type="Proteomes" id="UP000028582">
    <property type="component" value="Unassembled WGS sequence"/>
</dbReference>
<dbReference type="Pfam" id="PF00964">
    <property type="entry name" value="Elicitin"/>
    <property type="match status" value="1"/>
</dbReference>
<name>A0A081AKV3_PHYNI</name>
<dbReference type="GO" id="GO:0005576">
    <property type="term" value="C:extracellular region"/>
    <property type="evidence" value="ECO:0007669"/>
    <property type="project" value="UniProtKB-SubCell"/>
</dbReference>
<protein>
    <recommendedName>
        <fullName evidence="10">Elicitin</fullName>
    </recommendedName>
</protein>
<evidence type="ECO:0000256" key="1">
    <source>
        <dbReference type="ARBA" id="ARBA00004613"/>
    </source>
</evidence>
<dbReference type="Gene3D" id="1.10.239.10">
    <property type="entry name" value="Elicitin domain"/>
    <property type="match status" value="1"/>
</dbReference>
<evidence type="ECO:0000313" key="8">
    <source>
        <dbReference type="EMBL" id="ETO79514.1"/>
    </source>
</evidence>
<dbReference type="SUPFAM" id="SSF48647">
    <property type="entry name" value="Fungal elicitin"/>
    <property type="match status" value="1"/>
</dbReference>
<comment type="similarity">
    <text evidence="2">Belongs to the elicitin family.</text>
</comment>
<keyword evidence="3" id="KW-0964">Secreted</keyword>
<dbReference type="InterPro" id="IPR002200">
    <property type="entry name" value="Elicitin"/>
</dbReference>
<accession>A0A081AKV3</accession>
<dbReference type="EMBL" id="ANJA01001088">
    <property type="protein sequence ID" value="ETO79514.1"/>
    <property type="molecule type" value="Genomic_DNA"/>
</dbReference>
<evidence type="ECO:0000256" key="7">
    <source>
        <dbReference type="SAM" id="SignalP"/>
    </source>
</evidence>
<evidence type="ECO:0000313" key="9">
    <source>
        <dbReference type="Proteomes" id="UP000028582"/>
    </source>
</evidence>
<evidence type="ECO:0008006" key="10">
    <source>
        <dbReference type="Google" id="ProtNLM"/>
    </source>
</evidence>
<feature type="signal peptide" evidence="7">
    <location>
        <begin position="1"/>
        <end position="26"/>
    </location>
</feature>
<comment type="subcellular location">
    <subcellularLocation>
        <location evidence="1">Secreted</location>
    </subcellularLocation>
</comment>
<dbReference type="OrthoDB" id="125213at2759"/>
<evidence type="ECO:0000256" key="6">
    <source>
        <dbReference type="SAM" id="MobiDB-lite"/>
    </source>
</evidence>
<evidence type="ECO:0000256" key="4">
    <source>
        <dbReference type="ARBA" id="ARBA00022978"/>
    </source>
</evidence>
<dbReference type="InterPro" id="IPR036470">
    <property type="entry name" value="Elicitin_sf"/>
</dbReference>
<dbReference type="SMART" id="SM01187">
    <property type="entry name" value="Elicitin"/>
    <property type="match status" value="1"/>
</dbReference>
<keyword evidence="4" id="KW-0928">Hypersensitive response elicitation</keyword>
<dbReference type="AlphaFoldDB" id="A0A081AKV3"/>
<comment type="caution">
    <text evidence="8">The sequence shown here is derived from an EMBL/GenBank/DDBJ whole genome shotgun (WGS) entry which is preliminary data.</text>
</comment>
<feature type="region of interest" description="Disordered" evidence="6">
    <location>
        <begin position="162"/>
        <end position="204"/>
    </location>
</feature>
<evidence type="ECO:0000256" key="5">
    <source>
        <dbReference type="ARBA" id="ARBA00023157"/>
    </source>
</evidence>
<feature type="region of interest" description="Disordered" evidence="6">
    <location>
        <begin position="89"/>
        <end position="148"/>
    </location>
</feature>
<dbReference type="GO" id="GO:0052040">
    <property type="term" value="P:symbiont-mediated perturbation of host programmed cell death"/>
    <property type="evidence" value="ECO:0007669"/>
    <property type="project" value="UniProtKB-KW"/>
</dbReference>
<evidence type="ECO:0000256" key="2">
    <source>
        <dbReference type="ARBA" id="ARBA00009544"/>
    </source>
</evidence>